<dbReference type="InterPro" id="IPR050736">
    <property type="entry name" value="Sensor_HK_Regulatory"/>
</dbReference>
<reference evidence="16 17" key="1">
    <citation type="submission" date="2011-04" db="EMBL/GenBank/DDBJ databases">
        <title>The Genome Sequence of Clostridium citroniae WAL-19142.</title>
        <authorList>
            <consortium name="The Broad Institute Genome Sequencing Platform"/>
            <person name="Earl A."/>
            <person name="Ward D."/>
            <person name="Feldgarden M."/>
            <person name="Gevers D."/>
            <person name="Warren Y.A."/>
            <person name="Tyrrell K.L."/>
            <person name="Citron D.M."/>
            <person name="Goldstein E.J."/>
            <person name="Daigneault M."/>
            <person name="Allen-Vercoe E."/>
            <person name="Young S.K."/>
            <person name="Zeng Q."/>
            <person name="Gargeya S."/>
            <person name="Fitzgerald M."/>
            <person name="Haas B."/>
            <person name="Abouelleil A."/>
            <person name="Alvarado L."/>
            <person name="Arachchi H.M."/>
            <person name="Berlin A."/>
            <person name="Brown A."/>
            <person name="Chapman S.B."/>
            <person name="Chen Z."/>
            <person name="Dunbar C."/>
            <person name="Freedman E."/>
            <person name="Gearin G."/>
            <person name="Gellesch M."/>
            <person name="Goldberg J."/>
            <person name="Griggs A."/>
            <person name="Gujja S."/>
            <person name="Heilman E.R."/>
            <person name="Heiman D."/>
            <person name="Howarth C."/>
            <person name="Larson L."/>
            <person name="Lui A."/>
            <person name="MacDonald P.J."/>
            <person name="Mehta T."/>
            <person name="Montmayeur A."/>
            <person name="Murphy C."/>
            <person name="Neiman D."/>
            <person name="Pearson M."/>
            <person name="Priest M."/>
            <person name="Roberts A."/>
            <person name="Saif S."/>
            <person name="Shea T."/>
            <person name="Shenoy N."/>
            <person name="Sisk P."/>
            <person name="Stolte C."/>
            <person name="Sykes S."/>
            <person name="White J."/>
            <person name="Yandava C."/>
            <person name="Wortman J."/>
            <person name="Nusbaum C."/>
            <person name="Birren B."/>
        </authorList>
    </citation>
    <scope>NUCLEOTIDE SEQUENCE [LARGE SCALE GENOMIC DNA]</scope>
    <source>
        <strain evidence="16 17">WAL-19142</strain>
    </source>
</reference>
<dbReference type="Pfam" id="PF02518">
    <property type="entry name" value="HATPase_c"/>
    <property type="match status" value="1"/>
</dbReference>
<evidence type="ECO:0000256" key="10">
    <source>
        <dbReference type="ARBA" id="ARBA00022840"/>
    </source>
</evidence>
<keyword evidence="10" id="KW-0067">ATP-binding</keyword>
<dbReference type="InterPro" id="IPR004358">
    <property type="entry name" value="Sig_transdc_His_kin-like_C"/>
</dbReference>
<accession>A0A0J9ENN1</accession>
<dbReference type="CDD" id="cd00082">
    <property type="entry name" value="HisKA"/>
    <property type="match status" value="1"/>
</dbReference>
<gene>
    <name evidence="16" type="ORF">HMPREF9470_03534</name>
</gene>
<keyword evidence="7" id="KW-0808">Transferase</keyword>
<evidence type="ECO:0000256" key="5">
    <source>
        <dbReference type="ARBA" id="ARBA00022475"/>
    </source>
</evidence>
<dbReference type="Pfam" id="PF00512">
    <property type="entry name" value="HisKA"/>
    <property type="match status" value="1"/>
</dbReference>
<dbReference type="PATRIC" id="fig|742734.4.peg.3790"/>
<dbReference type="Gene3D" id="1.10.287.130">
    <property type="match status" value="1"/>
</dbReference>
<dbReference type="GO" id="GO:0000155">
    <property type="term" value="F:phosphorelay sensor kinase activity"/>
    <property type="evidence" value="ECO:0007669"/>
    <property type="project" value="InterPro"/>
</dbReference>
<dbReference type="PROSITE" id="PS50885">
    <property type="entry name" value="HAMP"/>
    <property type="match status" value="1"/>
</dbReference>
<dbReference type="FunFam" id="1.10.287.130:FF:000001">
    <property type="entry name" value="Two-component sensor histidine kinase"/>
    <property type="match status" value="1"/>
</dbReference>
<dbReference type="GO" id="GO:0045121">
    <property type="term" value="C:membrane raft"/>
    <property type="evidence" value="ECO:0007669"/>
    <property type="project" value="UniProtKB-SubCell"/>
</dbReference>
<dbReference type="SUPFAM" id="SSF55874">
    <property type="entry name" value="ATPase domain of HSP90 chaperone/DNA topoisomerase II/histidine kinase"/>
    <property type="match status" value="1"/>
</dbReference>
<dbReference type="InterPro" id="IPR036890">
    <property type="entry name" value="HATPase_C_sf"/>
</dbReference>
<proteinExistence type="predicted"/>
<evidence type="ECO:0000256" key="6">
    <source>
        <dbReference type="ARBA" id="ARBA00022553"/>
    </source>
</evidence>
<dbReference type="Gene3D" id="6.10.340.10">
    <property type="match status" value="1"/>
</dbReference>
<evidence type="ECO:0000256" key="3">
    <source>
        <dbReference type="ARBA" id="ARBA00004314"/>
    </source>
</evidence>
<evidence type="ECO:0000256" key="2">
    <source>
        <dbReference type="ARBA" id="ARBA00004236"/>
    </source>
</evidence>
<dbReference type="SUPFAM" id="SSF47384">
    <property type="entry name" value="Homodimeric domain of signal transducing histidine kinase"/>
    <property type="match status" value="1"/>
</dbReference>
<feature type="domain" description="HAMP" evidence="15">
    <location>
        <begin position="82"/>
        <end position="133"/>
    </location>
</feature>
<comment type="caution">
    <text evidence="16">The sequence shown here is derived from an EMBL/GenBank/DDBJ whole genome shotgun (WGS) entry which is preliminary data.</text>
</comment>
<evidence type="ECO:0000256" key="9">
    <source>
        <dbReference type="ARBA" id="ARBA00022777"/>
    </source>
</evidence>
<dbReference type="InterPro" id="IPR003660">
    <property type="entry name" value="HAMP_dom"/>
</dbReference>
<dbReference type="Gene3D" id="3.30.565.10">
    <property type="entry name" value="Histidine kinase-like ATPase, C-terminal domain"/>
    <property type="match status" value="1"/>
</dbReference>
<evidence type="ECO:0000256" key="4">
    <source>
        <dbReference type="ARBA" id="ARBA00012438"/>
    </source>
</evidence>
<evidence type="ECO:0000313" key="17">
    <source>
        <dbReference type="Proteomes" id="UP000037392"/>
    </source>
</evidence>
<sequence>MKDKPAELSYKRSLFSIKSYFFYFLIITFAITCCLLLFLSHLEPDYGSVRESAKLTAMNVVLISLILTVLDGIYRKITLEYPMKRILKASQKLIGGDYSVRIPLAHDFDNTNELDVLIENFNRIAEELSGVETLRTDFVSNVSHEIKTPLSVIQNYASLLQNAELSEEKKKEYAGAIVDACRRLTGLITNILKLNKLENQQIFPETKEFDLDTQLSECIIRLDNVLERKDLEVEVDIEERVKVKSDEELLDLVWNNLLSNAIKFTPPGGKITVSLKSDNTMAVIKISDTGCGISNEVGKRMFEKFYQGDSSHATQGNGLGLALVKRVVDIVGGDISIESKLGEGSTFTVRLKKIPSGGRGNQSSPEK</sequence>
<dbReference type="PROSITE" id="PS50109">
    <property type="entry name" value="HIS_KIN"/>
    <property type="match status" value="1"/>
</dbReference>
<keyword evidence="11" id="KW-0902">Two-component regulatory system</keyword>
<dbReference type="EMBL" id="ADLK01000027">
    <property type="protein sequence ID" value="KMW17345.1"/>
    <property type="molecule type" value="Genomic_DNA"/>
</dbReference>
<keyword evidence="9" id="KW-0418">Kinase</keyword>
<dbReference type="GeneID" id="93166189"/>
<feature type="transmembrane region" description="Helical" evidence="13">
    <location>
        <begin position="52"/>
        <end position="74"/>
    </location>
</feature>
<feature type="transmembrane region" description="Helical" evidence="13">
    <location>
        <begin position="20"/>
        <end position="40"/>
    </location>
</feature>
<dbReference type="PRINTS" id="PR00344">
    <property type="entry name" value="BCTRLSENSOR"/>
</dbReference>
<evidence type="ECO:0000256" key="13">
    <source>
        <dbReference type="SAM" id="Phobius"/>
    </source>
</evidence>
<evidence type="ECO:0000313" key="16">
    <source>
        <dbReference type="EMBL" id="KMW17345.1"/>
    </source>
</evidence>
<evidence type="ECO:0000259" key="15">
    <source>
        <dbReference type="PROSITE" id="PS50885"/>
    </source>
</evidence>
<keyword evidence="8" id="KW-0547">Nucleotide-binding</keyword>
<comment type="catalytic activity">
    <reaction evidence="1">
        <text>ATP + protein L-histidine = ADP + protein N-phospho-L-histidine.</text>
        <dbReference type="EC" id="2.7.13.3"/>
    </reaction>
</comment>
<dbReference type="EC" id="2.7.13.3" evidence="4"/>
<dbReference type="CDD" id="cd06225">
    <property type="entry name" value="HAMP"/>
    <property type="match status" value="1"/>
</dbReference>
<keyword evidence="13" id="KW-1133">Transmembrane helix</keyword>
<dbReference type="InterPro" id="IPR003594">
    <property type="entry name" value="HATPase_dom"/>
</dbReference>
<evidence type="ECO:0000256" key="8">
    <source>
        <dbReference type="ARBA" id="ARBA00022741"/>
    </source>
</evidence>
<dbReference type="SUPFAM" id="SSF158472">
    <property type="entry name" value="HAMP domain-like"/>
    <property type="match status" value="1"/>
</dbReference>
<dbReference type="PANTHER" id="PTHR43711:SF26">
    <property type="entry name" value="SENSOR HISTIDINE KINASE RCSC"/>
    <property type="match status" value="1"/>
</dbReference>
<feature type="domain" description="Histidine kinase" evidence="14">
    <location>
        <begin position="141"/>
        <end position="355"/>
    </location>
</feature>
<dbReference type="FunFam" id="3.30.565.10:FF:000023">
    <property type="entry name" value="PAS domain-containing sensor histidine kinase"/>
    <property type="match status" value="1"/>
</dbReference>
<dbReference type="SMART" id="SM00387">
    <property type="entry name" value="HATPase_c"/>
    <property type="match status" value="1"/>
</dbReference>
<evidence type="ECO:0000256" key="1">
    <source>
        <dbReference type="ARBA" id="ARBA00000085"/>
    </source>
</evidence>
<dbReference type="AlphaFoldDB" id="A0A0J9ENN1"/>
<protein>
    <recommendedName>
        <fullName evidence="4">histidine kinase</fullName>
        <ecNumber evidence="4">2.7.13.3</ecNumber>
    </recommendedName>
</protein>
<keyword evidence="5" id="KW-1003">Cell membrane</keyword>
<dbReference type="InterPro" id="IPR003661">
    <property type="entry name" value="HisK_dim/P_dom"/>
</dbReference>
<dbReference type="RefSeq" id="WP_048930365.1">
    <property type="nucleotide sequence ID" value="NZ_KQ235880.1"/>
</dbReference>
<dbReference type="GO" id="GO:0005524">
    <property type="term" value="F:ATP binding"/>
    <property type="evidence" value="ECO:0007669"/>
    <property type="project" value="UniProtKB-KW"/>
</dbReference>
<evidence type="ECO:0000256" key="7">
    <source>
        <dbReference type="ARBA" id="ARBA00022679"/>
    </source>
</evidence>
<dbReference type="GO" id="GO:0005886">
    <property type="term" value="C:plasma membrane"/>
    <property type="evidence" value="ECO:0007669"/>
    <property type="project" value="UniProtKB-SubCell"/>
</dbReference>
<keyword evidence="12 13" id="KW-0472">Membrane</keyword>
<dbReference type="Proteomes" id="UP000037392">
    <property type="component" value="Unassembled WGS sequence"/>
</dbReference>
<dbReference type="OrthoDB" id="9813151at2"/>
<keyword evidence="13" id="KW-0812">Transmembrane</keyword>
<dbReference type="SMART" id="SM00388">
    <property type="entry name" value="HisKA"/>
    <property type="match status" value="1"/>
</dbReference>
<organism evidence="16 17">
    <name type="scientific">[Clostridium] citroniae WAL-19142</name>
    <dbReference type="NCBI Taxonomy" id="742734"/>
    <lineage>
        <taxon>Bacteria</taxon>
        <taxon>Bacillati</taxon>
        <taxon>Bacillota</taxon>
        <taxon>Clostridia</taxon>
        <taxon>Lachnospirales</taxon>
        <taxon>Lachnospiraceae</taxon>
        <taxon>Enterocloster</taxon>
    </lineage>
</organism>
<evidence type="ECO:0000256" key="11">
    <source>
        <dbReference type="ARBA" id="ARBA00023012"/>
    </source>
</evidence>
<evidence type="ECO:0000259" key="14">
    <source>
        <dbReference type="PROSITE" id="PS50109"/>
    </source>
</evidence>
<dbReference type="InterPro" id="IPR005467">
    <property type="entry name" value="His_kinase_dom"/>
</dbReference>
<evidence type="ECO:0000256" key="12">
    <source>
        <dbReference type="ARBA" id="ARBA00023136"/>
    </source>
</evidence>
<dbReference type="PANTHER" id="PTHR43711">
    <property type="entry name" value="TWO-COMPONENT HISTIDINE KINASE"/>
    <property type="match status" value="1"/>
</dbReference>
<keyword evidence="6" id="KW-0597">Phosphoprotein</keyword>
<comment type="subcellular location">
    <subcellularLocation>
        <location evidence="2">Cell membrane</location>
    </subcellularLocation>
    <subcellularLocation>
        <location evidence="3">Membrane raft</location>
        <topology evidence="3">Multi-pass membrane protein</topology>
    </subcellularLocation>
</comment>
<dbReference type="InterPro" id="IPR036097">
    <property type="entry name" value="HisK_dim/P_sf"/>
</dbReference>
<name>A0A0J9ENN1_9FIRM</name>